<evidence type="ECO:0000313" key="2">
    <source>
        <dbReference type="EMBL" id="PWK80057.1"/>
    </source>
</evidence>
<dbReference type="PANTHER" id="PTHR35801">
    <property type="entry name" value="PHOSPHOSERINE PHOSPHATASE RSBX"/>
    <property type="match status" value="1"/>
</dbReference>
<dbReference type="AlphaFoldDB" id="A0A316HIC2"/>
<dbReference type="SUPFAM" id="SSF55874">
    <property type="entry name" value="ATPase domain of HSP90 chaperone/DNA topoisomerase II/histidine kinase"/>
    <property type="match status" value="1"/>
</dbReference>
<evidence type="ECO:0000313" key="3">
    <source>
        <dbReference type="Proteomes" id="UP000245678"/>
    </source>
</evidence>
<dbReference type="RefSeq" id="WP_022829482.1">
    <property type="nucleotide sequence ID" value="NZ_QGHA01000001.1"/>
</dbReference>
<dbReference type="Gene3D" id="3.60.40.10">
    <property type="entry name" value="PPM-type phosphatase domain"/>
    <property type="match status" value="1"/>
</dbReference>
<dbReference type="InterPro" id="IPR001932">
    <property type="entry name" value="PPM-type_phosphatase-like_dom"/>
</dbReference>
<organism evidence="2 3">
    <name type="scientific">Mucilaginibacter oryzae</name>
    <dbReference type="NCBI Taxonomy" id="468058"/>
    <lineage>
        <taxon>Bacteria</taxon>
        <taxon>Pseudomonadati</taxon>
        <taxon>Bacteroidota</taxon>
        <taxon>Sphingobacteriia</taxon>
        <taxon>Sphingobacteriales</taxon>
        <taxon>Sphingobacteriaceae</taxon>
        <taxon>Mucilaginibacter</taxon>
    </lineage>
</organism>
<reference evidence="2 3" key="1">
    <citation type="submission" date="2018-05" db="EMBL/GenBank/DDBJ databases">
        <title>Genomic Encyclopedia of Archaeal and Bacterial Type Strains, Phase II (KMG-II): from individual species to whole genera.</title>
        <authorList>
            <person name="Goeker M."/>
        </authorList>
    </citation>
    <scope>NUCLEOTIDE SEQUENCE [LARGE SCALE GENOMIC DNA]</scope>
    <source>
        <strain evidence="2 3">DSM 19975</strain>
    </source>
</reference>
<dbReference type="Proteomes" id="UP000245678">
    <property type="component" value="Unassembled WGS sequence"/>
</dbReference>
<dbReference type="InterPro" id="IPR039248">
    <property type="entry name" value="Ptase_RsbX"/>
</dbReference>
<name>A0A316HIC2_9SPHI</name>
<proteinExistence type="predicted"/>
<gene>
    <name evidence="2" type="ORF">LX99_00521</name>
</gene>
<dbReference type="SMART" id="SM00331">
    <property type="entry name" value="PP2C_SIG"/>
    <property type="match status" value="1"/>
</dbReference>
<dbReference type="InterPro" id="IPR036890">
    <property type="entry name" value="HATPase_C_sf"/>
</dbReference>
<protein>
    <submittedName>
        <fullName evidence="2">Anti-sigma regulatory factor (Ser/Thr protein kinase)</fullName>
    </submittedName>
</protein>
<accession>A0A316HIC2</accession>
<comment type="caution">
    <text evidence="2">The sequence shown here is derived from an EMBL/GenBank/DDBJ whole genome shotgun (WGS) entry which is preliminary data.</text>
</comment>
<dbReference type="SUPFAM" id="SSF81606">
    <property type="entry name" value="PP2C-like"/>
    <property type="match status" value="1"/>
</dbReference>
<dbReference type="EMBL" id="QGHA01000001">
    <property type="protein sequence ID" value="PWK80057.1"/>
    <property type="molecule type" value="Genomic_DNA"/>
</dbReference>
<evidence type="ECO:0000259" key="1">
    <source>
        <dbReference type="SMART" id="SM00331"/>
    </source>
</evidence>
<dbReference type="InterPro" id="IPR036457">
    <property type="entry name" value="PPM-type-like_dom_sf"/>
</dbReference>
<feature type="domain" description="PPM-type phosphatase" evidence="1">
    <location>
        <begin position="149"/>
        <end position="337"/>
    </location>
</feature>
<dbReference type="Gene3D" id="3.30.565.10">
    <property type="entry name" value="Histidine kinase-like ATPase, C-terminal domain"/>
    <property type="match status" value="1"/>
</dbReference>
<dbReference type="Pfam" id="PF13581">
    <property type="entry name" value="HATPase_c_2"/>
    <property type="match status" value="1"/>
</dbReference>
<sequence length="337" mass="37014">MVDATHKRFTASDRSYHAIIKKEAHNMAVNAGFDEKTTAELDLILAEITSNLHKYTKDGEILVGHFNKGDEDYIELISIDNGPGIADLQRVMSDGFSSSNTMGHGLGSIKRLSDKFEVYSHKGWGTILLSRVYKVKPEKKRREKLAVTVNAVVVAKPSEVTSGDGFYFKTTNQYVKLLVADGLGHGPEANKAVNEAVKVFKQCPHHSPIEIIRYIHPEVRKTRGLVGTVVVFDLENRQIKIAGVGNISAKLLGGVVQKAHLAYNGIIGHNIPNTMNDQVAAFADFNQLILCSDGIRSRWEPGKLPGISRADASIQAAAIYKDFGRQTDDMSVVIAKF</sequence>
<keyword evidence="3" id="KW-1185">Reference proteome</keyword>
<dbReference type="InterPro" id="IPR003594">
    <property type="entry name" value="HATPase_dom"/>
</dbReference>
<dbReference type="PANTHER" id="PTHR35801:SF1">
    <property type="entry name" value="PHOSPHOSERINE PHOSPHATASE RSBX"/>
    <property type="match status" value="1"/>
</dbReference>